<feature type="chain" id="PRO_5024366445" evidence="1">
    <location>
        <begin position="18"/>
        <end position="207"/>
    </location>
</feature>
<sequence length="207" mass="23563">MAVAAITILLAASPAHAAEWRQVNFTYNMQKPWNLSLSQRYAYDSATGTHRMWVYSSDEPMSQGSETDPRTEMRWLQEYATGRHMWEADVYVPASTDGATIMQILRIRRPSGTPATDFMVNAYNQNGGTIKIYTGTVLKTNAYNKWWNLRVAHDATAGKIDVYVDDQHVATVSDRGPATRHFKNGVYHHGEGRAESRFRDIRYWVSP</sequence>
<reference evidence="2 3" key="1">
    <citation type="submission" date="2019-05" db="EMBL/GenBank/DDBJ databases">
        <title>Draft genome sequence of Nonomuraea turkmeniaca DSM 43926.</title>
        <authorList>
            <person name="Saricaoglu S."/>
            <person name="Isik K."/>
        </authorList>
    </citation>
    <scope>NUCLEOTIDE SEQUENCE [LARGE SCALE GENOMIC DNA]</scope>
    <source>
        <strain evidence="2 3">DSM 43926</strain>
    </source>
</reference>
<dbReference type="OrthoDB" id="640664at2"/>
<evidence type="ECO:0000313" key="2">
    <source>
        <dbReference type="EMBL" id="TMR19208.1"/>
    </source>
</evidence>
<dbReference type="AlphaFoldDB" id="A0A5S4FGY6"/>
<evidence type="ECO:0000256" key="1">
    <source>
        <dbReference type="SAM" id="SignalP"/>
    </source>
</evidence>
<dbReference type="SUPFAM" id="SSF49899">
    <property type="entry name" value="Concanavalin A-like lectins/glucanases"/>
    <property type="match status" value="1"/>
</dbReference>
<evidence type="ECO:0000313" key="3">
    <source>
        <dbReference type="Proteomes" id="UP000309128"/>
    </source>
</evidence>
<keyword evidence="1" id="KW-0732">Signal</keyword>
<dbReference type="Proteomes" id="UP000309128">
    <property type="component" value="Unassembled WGS sequence"/>
</dbReference>
<dbReference type="PANTHER" id="PTHR33681">
    <property type="entry name" value="BINDING PROTEIN, PUTATIVE, EXPRESSED-RELATED"/>
    <property type="match status" value="1"/>
</dbReference>
<proteinExistence type="predicted"/>
<dbReference type="PANTHER" id="PTHR33681:SF4">
    <property type="entry name" value="OS12G0171100 PROTEIN"/>
    <property type="match status" value="1"/>
</dbReference>
<name>A0A5S4FGY6_9ACTN</name>
<feature type="signal peptide" evidence="1">
    <location>
        <begin position="1"/>
        <end position="17"/>
    </location>
</feature>
<protein>
    <submittedName>
        <fullName evidence="2">Cinnamyl alcohol dehydrogenase</fullName>
    </submittedName>
</protein>
<dbReference type="EMBL" id="VCKY01000066">
    <property type="protein sequence ID" value="TMR19208.1"/>
    <property type="molecule type" value="Genomic_DNA"/>
</dbReference>
<organism evidence="2 3">
    <name type="scientific">Nonomuraea turkmeniaca</name>
    <dbReference type="NCBI Taxonomy" id="103838"/>
    <lineage>
        <taxon>Bacteria</taxon>
        <taxon>Bacillati</taxon>
        <taxon>Actinomycetota</taxon>
        <taxon>Actinomycetes</taxon>
        <taxon>Streptosporangiales</taxon>
        <taxon>Streptosporangiaceae</taxon>
        <taxon>Nonomuraea</taxon>
    </lineage>
</organism>
<comment type="caution">
    <text evidence="2">The sequence shown here is derived from an EMBL/GenBank/DDBJ whole genome shotgun (WGS) entry which is preliminary data.</text>
</comment>
<dbReference type="InterPro" id="IPR013320">
    <property type="entry name" value="ConA-like_dom_sf"/>
</dbReference>
<accession>A0A5S4FGY6</accession>
<keyword evidence="3" id="KW-1185">Reference proteome</keyword>
<gene>
    <name evidence="2" type="ORF">ETD86_20715</name>
</gene>